<dbReference type="AlphaFoldDB" id="A0A9P9BWE5"/>
<dbReference type="SUPFAM" id="SSF68906">
    <property type="entry name" value="SAP domain"/>
    <property type="match status" value="1"/>
</dbReference>
<dbReference type="InterPro" id="IPR011011">
    <property type="entry name" value="Znf_FYVE_PHD"/>
</dbReference>
<keyword evidence="5" id="KW-1185">Reference proteome</keyword>
<evidence type="ECO:0000313" key="4">
    <source>
        <dbReference type="EMBL" id="KAH7034996.1"/>
    </source>
</evidence>
<dbReference type="PANTHER" id="PTHR21540:SF0">
    <property type="entry name" value="PHD FAMILY PROTEIN"/>
    <property type="match status" value="1"/>
</dbReference>
<gene>
    <name evidence="4" type="ORF">B0I36DRAFT_360448</name>
</gene>
<keyword evidence="1" id="KW-0479">Metal-binding</keyword>
<dbReference type="InterPro" id="IPR039903">
    <property type="entry name" value="Zswim2"/>
</dbReference>
<dbReference type="PROSITE" id="PS50966">
    <property type="entry name" value="ZF_SWIM"/>
    <property type="match status" value="1"/>
</dbReference>
<protein>
    <recommendedName>
        <fullName evidence="3">SWIM-type domain-containing protein</fullName>
    </recommendedName>
</protein>
<dbReference type="Gene3D" id="1.10.720.30">
    <property type="entry name" value="SAP domain"/>
    <property type="match status" value="1"/>
</dbReference>
<dbReference type="RefSeq" id="XP_046015089.1">
    <property type="nucleotide sequence ID" value="XM_046158314.1"/>
</dbReference>
<evidence type="ECO:0000256" key="2">
    <source>
        <dbReference type="SAM" id="MobiDB-lite"/>
    </source>
</evidence>
<feature type="region of interest" description="Disordered" evidence="2">
    <location>
        <begin position="1"/>
        <end position="44"/>
    </location>
</feature>
<feature type="domain" description="SWIM-type" evidence="3">
    <location>
        <begin position="178"/>
        <end position="212"/>
    </location>
</feature>
<dbReference type="GO" id="GO:0061630">
    <property type="term" value="F:ubiquitin protein ligase activity"/>
    <property type="evidence" value="ECO:0007669"/>
    <property type="project" value="InterPro"/>
</dbReference>
<dbReference type="SUPFAM" id="SSF57903">
    <property type="entry name" value="FYVE/PHD zinc finger"/>
    <property type="match status" value="1"/>
</dbReference>
<sequence>MSDDESDHASGDALSASDDSPAKPEPKSKAKRAKKRLNYPSDIPRLTKKGKGTYAVGFGPLPDGIDWSALETPVLKEQCAMRDMPQSGKREEIVQRLTDYKEKDFSALAARTDVVGVHKSATGERRRTAWQQDASSLFQKNLAKANADRMYLLKWFDESMGGKHAARFNIYSESKNTYSVLIDKAIRCDCPAAKFNPRQACKHAIFVLALVLRVQPPLLFQTSFIKEDLADILEPVLGPPDQKLIMPADRNHLAGDDCPMCFRSPDDGSTTLQCTACGAHIHQRCFNHYCVFECPRDNFRCALCLQPWTQPGTWGQKGIDIKNAAIAEAEAAEKAAAKEAKKSLGKIRKN</sequence>
<organism evidence="4 5">
    <name type="scientific">Microdochium trichocladiopsis</name>
    <dbReference type="NCBI Taxonomy" id="1682393"/>
    <lineage>
        <taxon>Eukaryota</taxon>
        <taxon>Fungi</taxon>
        <taxon>Dikarya</taxon>
        <taxon>Ascomycota</taxon>
        <taxon>Pezizomycotina</taxon>
        <taxon>Sordariomycetes</taxon>
        <taxon>Xylariomycetidae</taxon>
        <taxon>Xylariales</taxon>
        <taxon>Microdochiaceae</taxon>
        <taxon>Microdochium</taxon>
    </lineage>
</organism>
<name>A0A9P9BWE5_9PEZI</name>
<evidence type="ECO:0000259" key="3">
    <source>
        <dbReference type="PROSITE" id="PS50966"/>
    </source>
</evidence>
<reference evidence="4" key="1">
    <citation type="journal article" date="2021" name="Nat. Commun.">
        <title>Genetic determinants of endophytism in the Arabidopsis root mycobiome.</title>
        <authorList>
            <person name="Mesny F."/>
            <person name="Miyauchi S."/>
            <person name="Thiergart T."/>
            <person name="Pickel B."/>
            <person name="Atanasova L."/>
            <person name="Karlsson M."/>
            <person name="Huettel B."/>
            <person name="Barry K.W."/>
            <person name="Haridas S."/>
            <person name="Chen C."/>
            <person name="Bauer D."/>
            <person name="Andreopoulos W."/>
            <person name="Pangilinan J."/>
            <person name="LaButti K."/>
            <person name="Riley R."/>
            <person name="Lipzen A."/>
            <person name="Clum A."/>
            <person name="Drula E."/>
            <person name="Henrissat B."/>
            <person name="Kohler A."/>
            <person name="Grigoriev I.V."/>
            <person name="Martin F.M."/>
            <person name="Hacquard S."/>
        </authorList>
    </citation>
    <scope>NUCLEOTIDE SEQUENCE</scope>
    <source>
        <strain evidence="4">MPI-CAGE-CH-0230</strain>
    </source>
</reference>
<proteinExistence type="predicted"/>
<dbReference type="InterPro" id="IPR007527">
    <property type="entry name" value="Znf_SWIM"/>
</dbReference>
<dbReference type="GO" id="GO:0008270">
    <property type="term" value="F:zinc ion binding"/>
    <property type="evidence" value="ECO:0007669"/>
    <property type="project" value="UniProtKB-KW"/>
</dbReference>
<dbReference type="OrthoDB" id="2122982at2759"/>
<evidence type="ECO:0000256" key="1">
    <source>
        <dbReference type="PROSITE-ProRule" id="PRU00325"/>
    </source>
</evidence>
<dbReference type="InterPro" id="IPR036361">
    <property type="entry name" value="SAP_dom_sf"/>
</dbReference>
<keyword evidence="1" id="KW-0863">Zinc-finger</keyword>
<keyword evidence="1" id="KW-0862">Zinc</keyword>
<dbReference type="GeneID" id="70187860"/>
<dbReference type="Proteomes" id="UP000756346">
    <property type="component" value="Unassembled WGS sequence"/>
</dbReference>
<dbReference type="PANTHER" id="PTHR21540">
    <property type="entry name" value="RING FINGER AND SWIM DOMAIN-CONTAINING PROTEIN 2"/>
    <property type="match status" value="1"/>
</dbReference>
<comment type="caution">
    <text evidence="4">The sequence shown here is derived from an EMBL/GenBank/DDBJ whole genome shotgun (WGS) entry which is preliminary data.</text>
</comment>
<dbReference type="CDD" id="cd15489">
    <property type="entry name" value="PHD_SF"/>
    <property type="match status" value="1"/>
</dbReference>
<accession>A0A9P9BWE5</accession>
<dbReference type="EMBL" id="JAGTJQ010000003">
    <property type="protein sequence ID" value="KAH7034996.1"/>
    <property type="molecule type" value="Genomic_DNA"/>
</dbReference>
<evidence type="ECO:0000313" key="5">
    <source>
        <dbReference type="Proteomes" id="UP000756346"/>
    </source>
</evidence>